<feature type="compositionally biased region" description="Basic and acidic residues" evidence="1">
    <location>
        <begin position="325"/>
        <end position="334"/>
    </location>
</feature>
<accession>A0A9W4K9P3</accession>
<comment type="caution">
    <text evidence="2">The sequence shown here is derived from an EMBL/GenBank/DDBJ whole genome shotgun (WGS) entry which is preliminary data.</text>
</comment>
<organism evidence="2 3">
    <name type="scientific">Penicillium egyptiacum</name>
    <dbReference type="NCBI Taxonomy" id="1303716"/>
    <lineage>
        <taxon>Eukaryota</taxon>
        <taxon>Fungi</taxon>
        <taxon>Dikarya</taxon>
        <taxon>Ascomycota</taxon>
        <taxon>Pezizomycotina</taxon>
        <taxon>Eurotiomycetes</taxon>
        <taxon>Eurotiomycetidae</taxon>
        <taxon>Eurotiales</taxon>
        <taxon>Aspergillaceae</taxon>
        <taxon>Penicillium</taxon>
    </lineage>
</organism>
<dbReference type="Proteomes" id="UP001154252">
    <property type="component" value="Unassembled WGS sequence"/>
</dbReference>
<feature type="compositionally biased region" description="Basic and acidic residues" evidence="1">
    <location>
        <begin position="235"/>
        <end position="263"/>
    </location>
</feature>
<feature type="region of interest" description="Disordered" evidence="1">
    <location>
        <begin position="235"/>
        <end position="334"/>
    </location>
</feature>
<dbReference type="AlphaFoldDB" id="A0A9W4K9P3"/>
<evidence type="ECO:0000256" key="1">
    <source>
        <dbReference type="SAM" id="MobiDB-lite"/>
    </source>
</evidence>
<feature type="compositionally biased region" description="Polar residues" evidence="1">
    <location>
        <begin position="413"/>
        <end position="428"/>
    </location>
</feature>
<sequence>MGKNGGWFGNREDTIGRRRSLFSGQGGTRFVTDLRRDEVIKLTEILHIDNTRARHTEEVVKRMIHELPKHMRRDRWSRTNKSLCDAHQGLNADLMADVFNLVQREVGHHLRKFDAYPELLKPLDILILQKLQAMQGMWEKPDPKRKAVPEAWQYETSCCQGCMVARVASDKNALRNLRIALLSRTQTRSNHAPRRLMKLVNTCIDLFPDYVDELYGTSSQFAFILKDTRKACSKAWSKDPAHVDSNTERRHTDHEKIDKDKNGKSGKCGKSARSHGPASEYNPRKKYPQPPPVVASSHPAERAQNIPTLGPSRKASTSSYHMKRDRLPDQNPDRVTRFMDFADGDYQGLGISIERWSASTVYGPPGNPPSPSTASNFLGTMEEIDGLLEMYKGMGTNPYSRGTRDCPVHGTRGVQSECRSPSICSTDSDWSDGDEDRRRPESSSSARTTWNLVCEQSKMI</sequence>
<name>A0A9W4K9P3_9EURO</name>
<proteinExistence type="predicted"/>
<dbReference type="EMBL" id="CAJVRC010000851">
    <property type="protein sequence ID" value="CAG8895110.1"/>
    <property type="molecule type" value="Genomic_DNA"/>
</dbReference>
<evidence type="ECO:0000313" key="3">
    <source>
        <dbReference type="Proteomes" id="UP001154252"/>
    </source>
</evidence>
<reference evidence="2" key="1">
    <citation type="submission" date="2021-07" db="EMBL/GenBank/DDBJ databases">
        <authorList>
            <person name="Branca A.L. A."/>
        </authorList>
    </citation>
    <scope>NUCLEOTIDE SEQUENCE</scope>
</reference>
<gene>
    <name evidence="2" type="ORF">PEGY_LOCUS4062</name>
</gene>
<dbReference type="OrthoDB" id="3786931at2759"/>
<protein>
    <submittedName>
        <fullName evidence="2">Uncharacterized protein</fullName>
    </submittedName>
</protein>
<keyword evidence="3" id="KW-1185">Reference proteome</keyword>
<evidence type="ECO:0000313" key="2">
    <source>
        <dbReference type="EMBL" id="CAG8895110.1"/>
    </source>
</evidence>
<feature type="region of interest" description="Disordered" evidence="1">
    <location>
        <begin position="406"/>
        <end position="449"/>
    </location>
</feature>